<reference evidence="5" key="1">
    <citation type="journal article" date="2017" name="Appl. Environ. Microbiol.">
        <title>Genomic analysis of Calderihabitans maritimus KKC1, a thermophilic hydrogenogenic carboxydotrophic bacterium isolated from marine sediment.</title>
        <authorList>
            <person name="Omae K."/>
            <person name="Yoneda Y."/>
            <person name="Fukuyama Y."/>
            <person name="Yoshida T."/>
            <person name="Sako Y."/>
        </authorList>
    </citation>
    <scope>NUCLEOTIDE SEQUENCE [LARGE SCALE GENOMIC DNA]</scope>
    <source>
        <strain evidence="5">KKC1</strain>
    </source>
</reference>
<evidence type="ECO:0000256" key="3">
    <source>
        <dbReference type="SAM" id="Phobius"/>
    </source>
</evidence>
<feature type="repeat" description="NHL" evidence="2">
    <location>
        <begin position="299"/>
        <end position="341"/>
    </location>
</feature>
<evidence type="ECO:0000313" key="5">
    <source>
        <dbReference type="Proteomes" id="UP000197032"/>
    </source>
</evidence>
<dbReference type="OrthoDB" id="9799230at2"/>
<dbReference type="AlphaFoldDB" id="A0A1Z5HR69"/>
<protein>
    <submittedName>
        <fullName evidence="4">NHL repeat-containing protein</fullName>
    </submittedName>
</protein>
<dbReference type="PROSITE" id="PS51125">
    <property type="entry name" value="NHL"/>
    <property type="match status" value="4"/>
</dbReference>
<evidence type="ECO:0000256" key="1">
    <source>
        <dbReference type="ARBA" id="ARBA00022737"/>
    </source>
</evidence>
<keyword evidence="3" id="KW-0812">Transmembrane</keyword>
<dbReference type="Pfam" id="PF17170">
    <property type="entry name" value="DUF5128"/>
    <property type="match status" value="1"/>
</dbReference>
<feature type="transmembrane region" description="Helical" evidence="3">
    <location>
        <begin position="27"/>
        <end position="44"/>
    </location>
</feature>
<feature type="repeat" description="NHL" evidence="2">
    <location>
        <begin position="204"/>
        <end position="246"/>
    </location>
</feature>
<dbReference type="GO" id="GO:0008270">
    <property type="term" value="F:zinc ion binding"/>
    <property type="evidence" value="ECO:0007669"/>
    <property type="project" value="UniProtKB-KW"/>
</dbReference>
<feature type="repeat" description="NHL" evidence="2">
    <location>
        <begin position="93"/>
        <end position="110"/>
    </location>
</feature>
<dbReference type="PANTHER" id="PTHR24104:SF25">
    <property type="entry name" value="PROTEIN LIN-41"/>
    <property type="match status" value="1"/>
</dbReference>
<keyword evidence="3" id="KW-0472">Membrane</keyword>
<comment type="caution">
    <text evidence="4">The sequence shown here is derived from an EMBL/GenBank/DDBJ whole genome shotgun (WGS) entry which is preliminary data.</text>
</comment>
<dbReference type="Pfam" id="PF01436">
    <property type="entry name" value="NHL"/>
    <property type="match status" value="1"/>
</dbReference>
<dbReference type="EMBL" id="BDGJ01000035">
    <property type="protein sequence ID" value="GAW91821.1"/>
    <property type="molecule type" value="Genomic_DNA"/>
</dbReference>
<proteinExistence type="predicted"/>
<gene>
    <name evidence="4" type="ORF">KKC1_09810</name>
</gene>
<dbReference type="InterPro" id="IPR011042">
    <property type="entry name" value="6-blade_b-propeller_TolB-like"/>
</dbReference>
<dbReference type="SUPFAM" id="SSF101898">
    <property type="entry name" value="NHL repeat"/>
    <property type="match status" value="1"/>
</dbReference>
<evidence type="ECO:0000313" key="4">
    <source>
        <dbReference type="EMBL" id="GAW91821.1"/>
    </source>
</evidence>
<evidence type="ECO:0000256" key="2">
    <source>
        <dbReference type="PROSITE-ProRule" id="PRU00504"/>
    </source>
</evidence>
<dbReference type="PANTHER" id="PTHR24104">
    <property type="entry name" value="E3 UBIQUITIN-PROTEIN LIGASE NHLRC1-RELATED"/>
    <property type="match status" value="1"/>
</dbReference>
<sequence length="341" mass="38272">MLSQAVGWKIKLRNTFLDFDWKKIKRIILMIFLLQGIMFSYLYVVNRNPLELVGNTDLALGPVKEPRYLFSIYGPSEKEGLVKPMDVTVWGKRIYVTDTGNQRVQVFDYNGNFLFMFGKYGTGKGQFRFPYGIAADASGKIYVADMYNGNISVFSPDGQFLHYFGNSIEIKSPTGLFIEGNRLYVADNALNKIKVFSLQDGKKLLEFGETGTGKGEFQSPNAVWVAENRIFVSDTGNDRVQVFNKLGNFLMVLNDTDDDGGGLFVNPRGVAVDGRNTVYVVNNLTHEVFGFDMKSGQKIFTFGSMGSDAGQFYLPNGIFIDDQGRIYITDTVNQRVNVFAN</sequence>
<keyword evidence="1" id="KW-0677">Repeat</keyword>
<name>A0A1Z5HR69_9FIRM</name>
<dbReference type="InterPro" id="IPR001258">
    <property type="entry name" value="NHL_repeat"/>
</dbReference>
<dbReference type="CDD" id="cd14963">
    <property type="entry name" value="NHL_like_5"/>
    <property type="match status" value="1"/>
</dbReference>
<keyword evidence="5" id="KW-1185">Reference proteome</keyword>
<keyword evidence="3" id="KW-1133">Transmembrane helix</keyword>
<dbReference type="Gene3D" id="2.120.10.30">
    <property type="entry name" value="TolB, C-terminal domain"/>
    <property type="match status" value="3"/>
</dbReference>
<accession>A0A1Z5HR69</accession>
<dbReference type="InterPro" id="IPR050952">
    <property type="entry name" value="TRIM-NHL_E3_ligases"/>
</dbReference>
<organism evidence="4 5">
    <name type="scientific">Calderihabitans maritimus</name>
    <dbReference type="NCBI Taxonomy" id="1246530"/>
    <lineage>
        <taxon>Bacteria</taxon>
        <taxon>Bacillati</taxon>
        <taxon>Bacillota</taxon>
        <taxon>Clostridia</taxon>
        <taxon>Neomoorellales</taxon>
        <taxon>Calderihabitantaceae</taxon>
        <taxon>Calderihabitans</taxon>
    </lineage>
</organism>
<dbReference type="Proteomes" id="UP000197032">
    <property type="component" value="Unassembled WGS sequence"/>
</dbReference>
<feature type="repeat" description="NHL" evidence="2">
    <location>
        <begin position="114"/>
        <end position="157"/>
    </location>
</feature>